<evidence type="ECO:0000256" key="6">
    <source>
        <dbReference type="ARBA" id="ARBA00022989"/>
    </source>
</evidence>
<keyword evidence="7 9" id="KW-0129">CBS domain</keyword>
<dbReference type="FunFam" id="3.10.580.10:FF:000002">
    <property type="entry name" value="Magnesium/cobalt efflux protein CorC"/>
    <property type="match status" value="1"/>
</dbReference>
<evidence type="ECO:0000259" key="12">
    <source>
        <dbReference type="PROSITE" id="PS51371"/>
    </source>
</evidence>
<evidence type="ECO:0000256" key="1">
    <source>
        <dbReference type="ARBA" id="ARBA00004651"/>
    </source>
</evidence>
<name>A0A068NPS1_FIMGI</name>
<dbReference type="RefSeq" id="WP_025227768.1">
    <property type="nucleotide sequence ID" value="NZ_CP007139.1"/>
</dbReference>
<dbReference type="InterPro" id="IPR000644">
    <property type="entry name" value="CBS_dom"/>
</dbReference>
<evidence type="ECO:0000256" key="4">
    <source>
        <dbReference type="ARBA" id="ARBA00022692"/>
    </source>
</evidence>
<feature type="transmembrane region" description="Helical" evidence="11">
    <location>
        <begin position="180"/>
        <end position="205"/>
    </location>
</feature>
<dbReference type="InterPro" id="IPR036318">
    <property type="entry name" value="FAD-bd_PCMH-like_sf"/>
</dbReference>
<keyword evidence="3" id="KW-1003">Cell membrane</keyword>
<accession>A0A068NPS1</accession>
<evidence type="ECO:0000256" key="11">
    <source>
        <dbReference type="SAM" id="Phobius"/>
    </source>
</evidence>
<feature type="domain" description="CBS" evidence="12">
    <location>
        <begin position="261"/>
        <end position="322"/>
    </location>
</feature>
<comment type="subcellular location">
    <subcellularLocation>
        <location evidence="1">Cell membrane</location>
        <topology evidence="1">Multi-pass membrane protein</topology>
    </subcellularLocation>
</comment>
<evidence type="ECO:0000256" key="8">
    <source>
        <dbReference type="ARBA" id="ARBA00023136"/>
    </source>
</evidence>
<dbReference type="InterPro" id="IPR016169">
    <property type="entry name" value="FAD-bd_PCMH_sub2"/>
</dbReference>
<evidence type="ECO:0000256" key="5">
    <source>
        <dbReference type="ARBA" id="ARBA00022737"/>
    </source>
</evidence>
<dbReference type="PANTHER" id="PTHR22777">
    <property type="entry name" value="HEMOLYSIN-RELATED"/>
    <property type="match status" value="1"/>
</dbReference>
<dbReference type="eggNOG" id="COG1253">
    <property type="taxonomic scope" value="Bacteria"/>
</dbReference>
<dbReference type="Pfam" id="PF01595">
    <property type="entry name" value="CNNM"/>
    <property type="match status" value="1"/>
</dbReference>
<feature type="transmembrane region" description="Helical" evidence="11">
    <location>
        <begin position="45"/>
        <end position="65"/>
    </location>
</feature>
<dbReference type="InterPro" id="IPR005170">
    <property type="entry name" value="Transptr-assoc_dom"/>
</dbReference>
<dbReference type="KEGG" id="fgi:OP10G_0191"/>
<comment type="similarity">
    <text evidence="2">Belongs to the UPF0053 family.</text>
</comment>
<evidence type="ECO:0000313" key="14">
    <source>
        <dbReference type="EMBL" id="AIE83559.1"/>
    </source>
</evidence>
<evidence type="ECO:0000313" key="15">
    <source>
        <dbReference type="Proteomes" id="UP000027982"/>
    </source>
</evidence>
<dbReference type="AlphaFoldDB" id="A0A068NPS1"/>
<dbReference type="InterPro" id="IPR002550">
    <property type="entry name" value="CNNM"/>
</dbReference>
<evidence type="ECO:0000256" key="10">
    <source>
        <dbReference type="PROSITE-ProRule" id="PRU01193"/>
    </source>
</evidence>
<dbReference type="SUPFAM" id="SSF56176">
    <property type="entry name" value="FAD-binding/transporter-associated domain-like"/>
    <property type="match status" value="1"/>
</dbReference>
<feature type="transmembrane region" description="Helical" evidence="11">
    <location>
        <begin position="7"/>
        <end position="25"/>
    </location>
</feature>
<dbReference type="CDD" id="cd04590">
    <property type="entry name" value="CBS_pair_CorC_HlyC_assoc"/>
    <property type="match status" value="1"/>
</dbReference>
<dbReference type="OrthoDB" id="9798188at2"/>
<dbReference type="InterPro" id="IPR046342">
    <property type="entry name" value="CBS_dom_sf"/>
</dbReference>
<feature type="domain" description="CBS" evidence="12">
    <location>
        <begin position="325"/>
        <end position="382"/>
    </location>
</feature>
<dbReference type="Proteomes" id="UP000027982">
    <property type="component" value="Chromosome"/>
</dbReference>
<evidence type="ECO:0000259" key="13">
    <source>
        <dbReference type="PROSITE" id="PS51846"/>
    </source>
</evidence>
<dbReference type="GO" id="GO:0005886">
    <property type="term" value="C:plasma membrane"/>
    <property type="evidence" value="ECO:0007669"/>
    <property type="project" value="UniProtKB-SubCell"/>
</dbReference>
<gene>
    <name evidence="14" type="ORF">OP10G_0191</name>
</gene>
<dbReference type="PANTHER" id="PTHR22777:SF32">
    <property type="entry name" value="UPF0053 INNER MEMBRANE PROTEIN YFJD"/>
    <property type="match status" value="1"/>
</dbReference>
<proteinExistence type="inferred from homology"/>
<dbReference type="Pfam" id="PF03471">
    <property type="entry name" value="CorC_HlyC"/>
    <property type="match status" value="1"/>
</dbReference>
<evidence type="ECO:0000256" key="9">
    <source>
        <dbReference type="PROSITE-ProRule" id="PRU00703"/>
    </source>
</evidence>
<dbReference type="SMART" id="SM01091">
    <property type="entry name" value="CorC_HlyC"/>
    <property type="match status" value="1"/>
</dbReference>
<dbReference type="PROSITE" id="PS51846">
    <property type="entry name" value="CNNM"/>
    <property type="match status" value="1"/>
</dbReference>
<feature type="domain" description="CNNM transmembrane" evidence="13">
    <location>
        <begin position="41"/>
        <end position="242"/>
    </location>
</feature>
<evidence type="ECO:0000256" key="3">
    <source>
        <dbReference type="ARBA" id="ARBA00022475"/>
    </source>
</evidence>
<keyword evidence="5" id="KW-0677">Repeat</keyword>
<evidence type="ECO:0000256" key="2">
    <source>
        <dbReference type="ARBA" id="ARBA00006337"/>
    </source>
</evidence>
<dbReference type="STRING" id="661478.OP10G_0191"/>
<keyword evidence="15" id="KW-1185">Reference proteome</keyword>
<sequence>MKPRLNIGYGVVGLMASALTAMWFLGERGGAQLSLAANEPIPVSGSAFIALIVAVIFLNALFVAAETAVDLLRAIHVKHVKEEDRANRERLQDLVDNKQRYATACTLASRIARVIIALAIVLLAASFDLGPNRSGSVEIGHFLMNLVFVAIPVSLVNLVVGELVPKSFASLHPHRTGLRLYRLIRAAAVVFSVPASLLVGVANLVTRTFGGRASFTMPNQAEEEIRTIVESAQESGEIEIDEKKLLNSVFEFTDTVAREIMTPRVDMDAMPIKSDPADLVRVMQESGHSRIPLYEETDDQIVGIVHAKDILMRMVGDDPISIRDIMRPALFVPEGKNLHELLREMRQGRSQMAVVQDEFGGTAGIVTIEDIVEELVGDIVDEYDTEEPEPVESDTGGFVAEGKTHLDDVNEEIGSSFESEEFDTVGGYVFGLFGRQPKPGESIQSEGYRFLVLETDGRRILKLRIEPIESPSFLEEVGE</sequence>
<dbReference type="HOGENOM" id="CLU_015237_4_1_0"/>
<keyword evidence="8 10" id="KW-0472">Membrane</keyword>
<feature type="transmembrane region" description="Helical" evidence="11">
    <location>
        <begin position="139"/>
        <end position="160"/>
    </location>
</feature>
<evidence type="ECO:0000256" key="7">
    <source>
        <dbReference type="ARBA" id="ARBA00023122"/>
    </source>
</evidence>
<organism evidence="14 15">
    <name type="scientific">Fimbriimonas ginsengisoli Gsoil 348</name>
    <dbReference type="NCBI Taxonomy" id="661478"/>
    <lineage>
        <taxon>Bacteria</taxon>
        <taxon>Bacillati</taxon>
        <taxon>Armatimonadota</taxon>
        <taxon>Fimbriimonadia</taxon>
        <taxon>Fimbriimonadales</taxon>
        <taxon>Fimbriimonadaceae</taxon>
        <taxon>Fimbriimonas</taxon>
    </lineage>
</organism>
<dbReference type="EMBL" id="CP007139">
    <property type="protein sequence ID" value="AIE83559.1"/>
    <property type="molecule type" value="Genomic_DNA"/>
</dbReference>
<dbReference type="InterPro" id="IPR044751">
    <property type="entry name" value="Ion_transp-like_CBS"/>
</dbReference>
<dbReference type="SUPFAM" id="SSF54631">
    <property type="entry name" value="CBS-domain pair"/>
    <property type="match status" value="1"/>
</dbReference>
<feature type="transmembrane region" description="Helical" evidence="11">
    <location>
        <begin position="107"/>
        <end position="127"/>
    </location>
</feature>
<dbReference type="PROSITE" id="PS51371">
    <property type="entry name" value="CBS"/>
    <property type="match status" value="2"/>
</dbReference>
<dbReference type="GO" id="GO:0050660">
    <property type="term" value="F:flavin adenine dinucleotide binding"/>
    <property type="evidence" value="ECO:0007669"/>
    <property type="project" value="InterPro"/>
</dbReference>
<dbReference type="Gene3D" id="3.10.580.10">
    <property type="entry name" value="CBS-domain"/>
    <property type="match status" value="1"/>
</dbReference>
<protein>
    <submittedName>
        <fullName evidence="14">Magnesium and cobalt efflux protein CorC</fullName>
    </submittedName>
</protein>
<dbReference type="Gene3D" id="3.30.465.10">
    <property type="match status" value="1"/>
</dbReference>
<reference evidence="14 15" key="1">
    <citation type="journal article" date="2014" name="PLoS ONE">
        <title>The first complete genome sequence of the class fimbriimonadia in the phylum armatimonadetes.</title>
        <authorList>
            <person name="Hu Z.Y."/>
            <person name="Wang Y.Z."/>
            <person name="Im W.T."/>
            <person name="Wang S.Y."/>
            <person name="Zhao G.P."/>
            <person name="Zheng H.J."/>
            <person name="Quan Z.X."/>
        </authorList>
    </citation>
    <scope>NUCLEOTIDE SEQUENCE [LARGE SCALE GENOMIC DNA]</scope>
    <source>
        <strain evidence="14">Gsoil 348</strain>
    </source>
</reference>
<keyword evidence="4 10" id="KW-0812">Transmembrane</keyword>
<dbReference type="Pfam" id="PF00571">
    <property type="entry name" value="CBS"/>
    <property type="match status" value="2"/>
</dbReference>
<keyword evidence="6 10" id="KW-1133">Transmembrane helix</keyword>